<dbReference type="EMBL" id="JQFK01002178">
    <property type="protein sequence ID" value="KGK32505.1"/>
    <property type="molecule type" value="Genomic_DNA"/>
</dbReference>
<dbReference type="Gene3D" id="3.40.50.300">
    <property type="entry name" value="P-loop containing nucleotide triphosphate hydrolases"/>
    <property type="match status" value="1"/>
</dbReference>
<protein>
    <submittedName>
        <fullName evidence="1">Uncharacterized protein</fullName>
    </submittedName>
</protein>
<gene>
    <name evidence="1" type="ORF">JL09_g6888</name>
</gene>
<accession>A0A099NIW9</accession>
<dbReference type="eggNOG" id="KOG0054">
    <property type="taxonomic scope" value="Eukaryota"/>
</dbReference>
<dbReference type="HOGENOM" id="CLU_2948085_0_0_1"/>
<name>A0A099NIW9_PICKU</name>
<feature type="non-terminal residue" evidence="1">
    <location>
        <position position="60"/>
    </location>
</feature>
<dbReference type="Proteomes" id="UP000029867">
    <property type="component" value="Unassembled WGS sequence"/>
</dbReference>
<dbReference type="InterPro" id="IPR027417">
    <property type="entry name" value="P-loop_NTPase"/>
</dbReference>
<reference evidence="2" key="1">
    <citation type="journal article" date="2014" name="Microb. Cell Fact.">
        <title>Exploiting Issatchenkia orientalis SD108 for succinic acid production.</title>
        <authorList>
            <person name="Xiao H."/>
            <person name="Shao Z."/>
            <person name="Jiang Y."/>
            <person name="Dole S."/>
            <person name="Zhao H."/>
        </authorList>
    </citation>
    <scope>NUCLEOTIDE SEQUENCE [LARGE SCALE GENOMIC DNA]</scope>
    <source>
        <strain evidence="2">SD108</strain>
    </source>
</reference>
<evidence type="ECO:0000313" key="1">
    <source>
        <dbReference type="EMBL" id="KGK32505.1"/>
    </source>
</evidence>
<evidence type="ECO:0000313" key="2">
    <source>
        <dbReference type="Proteomes" id="UP000029867"/>
    </source>
</evidence>
<dbReference type="AlphaFoldDB" id="A0A099NIW9"/>
<proteinExistence type="predicted"/>
<comment type="caution">
    <text evidence="1">The sequence shown here is derived from an EMBL/GenBank/DDBJ whole genome shotgun (WGS) entry which is preliminary data.</text>
</comment>
<sequence>MARLTGSVDISGDIVLCANPWIQNATVRDNITFGLDYDKKVYQAVVECCALPSDFEILPA</sequence>
<organism evidence="1 2">
    <name type="scientific">Pichia kudriavzevii</name>
    <name type="common">Yeast</name>
    <name type="synonym">Issatchenkia orientalis</name>
    <dbReference type="NCBI Taxonomy" id="4909"/>
    <lineage>
        <taxon>Eukaryota</taxon>
        <taxon>Fungi</taxon>
        <taxon>Dikarya</taxon>
        <taxon>Ascomycota</taxon>
        <taxon>Saccharomycotina</taxon>
        <taxon>Pichiomycetes</taxon>
        <taxon>Pichiales</taxon>
        <taxon>Pichiaceae</taxon>
        <taxon>Pichia</taxon>
    </lineage>
</organism>